<keyword evidence="4" id="KW-1185">Reference proteome</keyword>
<reference evidence="3" key="2">
    <citation type="submission" date="2022-06" db="UniProtKB">
        <authorList>
            <consortium name="EnsemblMetazoa"/>
        </authorList>
    </citation>
    <scope>IDENTIFICATION</scope>
    <source>
        <strain evidence="3">PS312</strain>
    </source>
</reference>
<feature type="region of interest" description="Disordered" evidence="1">
    <location>
        <begin position="580"/>
        <end position="741"/>
    </location>
</feature>
<feature type="compositionally biased region" description="Polar residues" evidence="1">
    <location>
        <begin position="725"/>
        <end position="736"/>
    </location>
</feature>
<dbReference type="GO" id="GO:0030031">
    <property type="term" value="P:cell projection assembly"/>
    <property type="evidence" value="ECO:0000318"/>
    <property type="project" value="GO_Central"/>
</dbReference>
<protein>
    <submittedName>
        <fullName evidence="3">Uncharacterized protein</fullName>
    </submittedName>
</protein>
<reference evidence="4" key="1">
    <citation type="journal article" date="2008" name="Nat. Genet.">
        <title>The Pristionchus pacificus genome provides a unique perspective on nematode lifestyle and parasitism.</title>
        <authorList>
            <person name="Dieterich C."/>
            <person name="Clifton S.W."/>
            <person name="Schuster L.N."/>
            <person name="Chinwalla A."/>
            <person name="Delehaunty K."/>
            <person name="Dinkelacker I."/>
            <person name="Fulton L."/>
            <person name="Fulton R."/>
            <person name="Godfrey J."/>
            <person name="Minx P."/>
            <person name="Mitreva M."/>
            <person name="Roeseler W."/>
            <person name="Tian H."/>
            <person name="Witte H."/>
            <person name="Yang S.P."/>
            <person name="Wilson R.K."/>
            <person name="Sommer R.J."/>
        </authorList>
    </citation>
    <scope>NUCLEOTIDE SEQUENCE [LARGE SCALE GENOMIC DNA]</scope>
    <source>
        <strain evidence="4">PS312</strain>
    </source>
</reference>
<dbReference type="EnsemblMetazoa" id="PPA27186.1">
    <property type="protein sequence ID" value="PPA27186.1"/>
    <property type="gene ID" value="WBGene00116740"/>
</dbReference>
<accession>A0A8R1UGT2</accession>
<feature type="signal peptide" evidence="2">
    <location>
        <begin position="1"/>
        <end position="16"/>
    </location>
</feature>
<feature type="compositionally biased region" description="Low complexity" evidence="1">
    <location>
        <begin position="849"/>
        <end position="888"/>
    </location>
</feature>
<dbReference type="Proteomes" id="UP000005239">
    <property type="component" value="Unassembled WGS sequence"/>
</dbReference>
<dbReference type="GO" id="GO:0009898">
    <property type="term" value="C:cytoplasmic side of plasma membrane"/>
    <property type="evidence" value="ECO:0000318"/>
    <property type="project" value="GO_Central"/>
</dbReference>
<feature type="region of interest" description="Disordered" evidence="1">
    <location>
        <begin position="831"/>
        <end position="904"/>
    </location>
</feature>
<sequence length="955" mass="104667">MIRLLAPLAFVSLGHAVEQALTRERIKKPGYRNHLLSSQDPGTFVQAPLASVQQPQQYFFPQQLQQQQYVQYQVFFQRRQKHYCVYRMNSASQDTLQPQAPQQQQFFYPQPQQATQQQQFYYPFQPYQQLQYAPVPQPAFQMSPKLTIPTGLLRKHINISSDEPSVFAMSYNPETGVKVATINGKKVFAYKQRFPGAPKEDVEIVESGDVNTSGSPVVVASTTENEDKDEERRKKTKNMWFNDKDEPMVKIEKEPVTGAVATTPVDPNLPVVSQDGDEATTAASTTEATTTAAAAAAAAVAAAGVTVTPVPVAADAVTTTTTTAVPAVAVDAVASSTTAAAPAVAVPTTTTPSSPSEAFFATQNPMYLNNVAAFSAQYPQYFPTRFAQKPFASPQFASVAQPQFAPSTLAPVAGYQLPTASLVAGSGLYAVHSAYAQSAISTTPVPQALPQYIARPIPVAVPQPRPVYVAVPTAQATSVPVAQPQVQYLQSTAAPVQQQYLSTPAPQQYVQPQFLQQPVPQQAQFVQQPQQQYLQPTSTPQPVQYVQPTTAQTQYLPQPQPTAIPQQQQYIQQHEQYQQFRYPSPTPPTHQVLNPEPDYGSPHGTNPASSYAPPPPPPTPAYHNVQRPAPPQDFTAEEQRPAEQAAYQQHSVTSTAPPGMSPDARYQSPSQYQQANGYQSTTPEPERPSPPRYKPAPAATRYVERPAENERYQPSSTPGYEASPEPTTVIRSSPRSHPSPVLPKTADFVVFQTRLPPAIPPAVPSPGAAGEVDVSYTYGRRFLIIHTTHTRSASETPVQRESARDLLPCGHEAESAAAVQRNRSCLSKKNCRNSNAYASPRPEPTTTQSSVPDYVPSPSYQQHNGYRPQPAQYTQQPAQPQYAAQNAYSRPPQYPTTTQEPAPGEHYYARVNNADQSKVAYSENPFDNMEFLSTPFPAGQKKDVKVTFINRHRVA</sequence>
<feature type="chain" id="PRO_5043983015" evidence="2">
    <location>
        <begin position="17"/>
        <end position="955"/>
    </location>
</feature>
<evidence type="ECO:0000313" key="4">
    <source>
        <dbReference type="Proteomes" id="UP000005239"/>
    </source>
</evidence>
<dbReference type="AlphaFoldDB" id="A0A2A6BHQ7"/>
<dbReference type="GO" id="GO:0015629">
    <property type="term" value="C:actin cytoskeleton"/>
    <property type="evidence" value="ECO:0000318"/>
    <property type="project" value="GO_Central"/>
</dbReference>
<feature type="compositionally biased region" description="Basic and acidic residues" evidence="1">
    <location>
        <begin position="702"/>
        <end position="711"/>
    </location>
</feature>
<dbReference type="GO" id="GO:0005543">
    <property type="term" value="F:phospholipid binding"/>
    <property type="evidence" value="ECO:0000318"/>
    <property type="project" value="GO_Central"/>
</dbReference>
<feature type="compositionally biased region" description="Polar residues" evidence="1">
    <location>
        <begin position="646"/>
        <end position="656"/>
    </location>
</feature>
<proteinExistence type="predicted"/>
<evidence type="ECO:0000313" key="3">
    <source>
        <dbReference type="EnsemblMetazoa" id="PPA27186.1"/>
    </source>
</evidence>
<evidence type="ECO:0000256" key="2">
    <source>
        <dbReference type="SAM" id="SignalP"/>
    </source>
</evidence>
<accession>A0A2A6BHQ7</accession>
<dbReference type="GO" id="GO:0003779">
    <property type="term" value="F:actin binding"/>
    <property type="evidence" value="ECO:0000318"/>
    <property type="project" value="GO_Central"/>
</dbReference>
<keyword evidence="2" id="KW-0732">Signal</keyword>
<name>A0A2A6BHQ7_PRIPA</name>
<dbReference type="GO" id="GO:0061024">
    <property type="term" value="P:membrane organization"/>
    <property type="evidence" value="ECO:0000318"/>
    <property type="project" value="GO_Central"/>
</dbReference>
<feature type="compositionally biased region" description="Polar residues" evidence="1">
    <location>
        <begin position="667"/>
        <end position="679"/>
    </location>
</feature>
<evidence type="ECO:0000256" key="1">
    <source>
        <dbReference type="SAM" id="MobiDB-lite"/>
    </source>
</evidence>
<gene>
    <name evidence="3" type="primary">WBGene00116740</name>
</gene>
<organism evidence="3 4">
    <name type="scientific">Pristionchus pacificus</name>
    <name type="common">Parasitic nematode worm</name>
    <dbReference type="NCBI Taxonomy" id="54126"/>
    <lineage>
        <taxon>Eukaryota</taxon>
        <taxon>Metazoa</taxon>
        <taxon>Ecdysozoa</taxon>
        <taxon>Nematoda</taxon>
        <taxon>Chromadorea</taxon>
        <taxon>Rhabditida</taxon>
        <taxon>Rhabditina</taxon>
        <taxon>Diplogasteromorpha</taxon>
        <taxon>Diplogasteroidea</taxon>
        <taxon>Neodiplogasteridae</taxon>
        <taxon>Pristionchus</taxon>
    </lineage>
</organism>